<dbReference type="InterPro" id="IPR013087">
    <property type="entry name" value="Znf_C2H2_type"/>
</dbReference>
<dbReference type="InterPro" id="IPR012677">
    <property type="entry name" value="Nucleotide-bd_a/b_plait_sf"/>
</dbReference>
<evidence type="ECO:0000313" key="6">
    <source>
        <dbReference type="WBParaSite" id="Gr19_v10_g16567.t1"/>
    </source>
</evidence>
<keyword evidence="3" id="KW-0812">Transmembrane</keyword>
<dbReference type="AlphaFoldDB" id="A0A914HF40"/>
<keyword evidence="1" id="KW-0694">RNA-binding</keyword>
<dbReference type="PANTHER" id="PTHR23295">
    <property type="entry name" value="NUCLEAR RECEPTOR COACTIVATOR 5-RELATED"/>
    <property type="match status" value="1"/>
</dbReference>
<protein>
    <submittedName>
        <fullName evidence="6">RRM domain-containing protein</fullName>
    </submittedName>
</protein>
<dbReference type="GO" id="GO:0003723">
    <property type="term" value="F:RNA binding"/>
    <property type="evidence" value="ECO:0007669"/>
    <property type="project" value="UniProtKB-UniRule"/>
</dbReference>
<dbReference type="Proteomes" id="UP000887572">
    <property type="component" value="Unplaced"/>
</dbReference>
<feature type="region of interest" description="Disordered" evidence="2">
    <location>
        <begin position="166"/>
        <end position="203"/>
    </location>
</feature>
<keyword evidence="3" id="KW-1133">Transmembrane helix</keyword>
<accession>A0A914HF40</accession>
<evidence type="ECO:0000256" key="1">
    <source>
        <dbReference type="PROSITE-ProRule" id="PRU00176"/>
    </source>
</evidence>
<proteinExistence type="predicted"/>
<sequence length="396" mass="42507">MILSCVNTTSTLLSFGLYFVYFYSFKIKISVAKMFSSNAYGSYGGPGAYSSGYGGLAVASISFETNSKDPFLQRARVFVGNIMTSKVGRDELIQLFSNYGKLLGVTVFKGYAFVQFSYGTEADLAVSALNGYNWHGATLDVKLAMHGQQPMVPPKSILTGNLLGGKGVGKRNKNEVPQQEAAAKDLKRMKIDQGSSSSGSQELLKHNSANKTFAAHMDSIGIVPHGDSEILDTLICGGCRYVTNSLADFVEHRKRPCKFPAKTVGEPDVLGCISCDQQFDSSWALLFHHNTAHIRPLYKAIDASCATGTNGGEQCGGGGGCDEIIKQDLNNESTMMAAGGADHRQQQQQTCNDDLAPQVLFEMAVSIMKMGGADDVECPADAKNKAKVDAAKIYTS</sequence>
<feature type="domain" description="RRM" evidence="4">
    <location>
        <begin position="75"/>
        <end position="146"/>
    </location>
</feature>
<dbReference type="PROSITE" id="PS50102">
    <property type="entry name" value="RRM"/>
    <property type="match status" value="1"/>
</dbReference>
<dbReference type="PANTHER" id="PTHR23295:SF6">
    <property type="entry name" value="NEOSIN, ISOFORM A"/>
    <property type="match status" value="1"/>
</dbReference>
<dbReference type="Pfam" id="PF00076">
    <property type="entry name" value="RRM_1"/>
    <property type="match status" value="1"/>
</dbReference>
<name>A0A914HF40_GLORO</name>
<dbReference type="InterPro" id="IPR035979">
    <property type="entry name" value="RBD_domain_sf"/>
</dbReference>
<dbReference type="InterPro" id="IPR052600">
    <property type="entry name" value="Nuc_rcpt_coact/corep"/>
</dbReference>
<evidence type="ECO:0000259" key="4">
    <source>
        <dbReference type="PROSITE" id="PS50102"/>
    </source>
</evidence>
<feature type="compositionally biased region" description="Basic and acidic residues" evidence="2">
    <location>
        <begin position="182"/>
        <end position="191"/>
    </location>
</feature>
<dbReference type="SUPFAM" id="SSF54928">
    <property type="entry name" value="RNA-binding domain, RBD"/>
    <property type="match status" value="1"/>
</dbReference>
<organism evidence="5 6">
    <name type="scientific">Globodera rostochiensis</name>
    <name type="common">Golden nematode worm</name>
    <name type="synonym">Heterodera rostochiensis</name>
    <dbReference type="NCBI Taxonomy" id="31243"/>
    <lineage>
        <taxon>Eukaryota</taxon>
        <taxon>Metazoa</taxon>
        <taxon>Ecdysozoa</taxon>
        <taxon>Nematoda</taxon>
        <taxon>Chromadorea</taxon>
        <taxon>Rhabditida</taxon>
        <taxon>Tylenchina</taxon>
        <taxon>Tylenchomorpha</taxon>
        <taxon>Tylenchoidea</taxon>
        <taxon>Heteroderidae</taxon>
        <taxon>Heteroderinae</taxon>
        <taxon>Globodera</taxon>
    </lineage>
</organism>
<evidence type="ECO:0000256" key="2">
    <source>
        <dbReference type="SAM" id="MobiDB-lite"/>
    </source>
</evidence>
<keyword evidence="5" id="KW-1185">Reference proteome</keyword>
<dbReference type="Gene3D" id="3.30.70.330">
    <property type="match status" value="1"/>
</dbReference>
<dbReference type="PROSITE" id="PS00028">
    <property type="entry name" value="ZINC_FINGER_C2H2_1"/>
    <property type="match status" value="1"/>
</dbReference>
<evidence type="ECO:0000313" key="5">
    <source>
        <dbReference type="Proteomes" id="UP000887572"/>
    </source>
</evidence>
<dbReference type="SMART" id="SM00360">
    <property type="entry name" value="RRM"/>
    <property type="match status" value="1"/>
</dbReference>
<dbReference type="WBParaSite" id="Gr19_v10_g16567.t1">
    <property type="protein sequence ID" value="Gr19_v10_g16567.t1"/>
    <property type="gene ID" value="Gr19_v10_g16567"/>
</dbReference>
<keyword evidence="3" id="KW-0472">Membrane</keyword>
<feature type="transmembrane region" description="Helical" evidence="3">
    <location>
        <begin position="6"/>
        <end position="25"/>
    </location>
</feature>
<evidence type="ECO:0000256" key="3">
    <source>
        <dbReference type="SAM" id="Phobius"/>
    </source>
</evidence>
<reference evidence="6" key="1">
    <citation type="submission" date="2022-11" db="UniProtKB">
        <authorList>
            <consortium name="WormBaseParasite"/>
        </authorList>
    </citation>
    <scope>IDENTIFICATION</scope>
</reference>
<dbReference type="InterPro" id="IPR000504">
    <property type="entry name" value="RRM_dom"/>
</dbReference>